<evidence type="ECO:0000256" key="1">
    <source>
        <dbReference type="SAM" id="Phobius"/>
    </source>
</evidence>
<keyword evidence="1" id="KW-1133">Transmembrane helix</keyword>
<organism evidence="2 3">
    <name type="scientific">Pseudoalteromonas rubra</name>
    <dbReference type="NCBI Taxonomy" id="43658"/>
    <lineage>
        <taxon>Bacteria</taxon>
        <taxon>Pseudomonadati</taxon>
        <taxon>Pseudomonadota</taxon>
        <taxon>Gammaproteobacteria</taxon>
        <taxon>Alteromonadales</taxon>
        <taxon>Pseudoalteromonadaceae</taxon>
        <taxon>Pseudoalteromonas</taxon>
    </lineage>
</organism>
<dbReference type="Proteomes" id="UP000016480">
    <property type="component" value="Unassembled WGS sequence"/>
</dbReference>
<dbReference type="EMBL" id="AHCD03000035">
    <property type="protein sequence ID" value="KAF7786806.1"/>
    <property type="molecule type" value="Genomic_DNA"/>
</dbReference>
<gene>
    <name evidence="2" type="ORF">PRUB_a1472</name>
</gene>
<name>A0A8T0C7W1_9GAMM</name>
<keyword evidence="1" id="KW-0812">Transmembrane</keyword>
<protein>
    <submittedName>
        <fullName evidence="2">Uncharacterized protein</fullName>
    </submittedName>
</protein>
<comment type="caution">
    <text evidence="2">The sequence shown here is derived from an EMBL/GenBank/DDBJ whole genome shotgun (WGS) entry which is preliminary data.</text>
</comment>
<dbReference type="AlphaFoldDB" id="A0A8T0C7W1"/>
<evidence type="ECO:0000313" key="3">
    <source>
        <dbReference type="Proteomes" id="UP000016480"/>
    </source>
</evidence>
<evidence type="ECO:0000313" key="2">
    <source>
        <dbReference type="EMBL" id="KAF7786806.1"/>
    </source>
</evidence>
<keyword evidence="1" id="KW-0472">Membrane</keyword>
<proteinExistence type="predicted"/>
<sequence>MLEMNSSSSLKSPPPQSPLPVSGIWYLVSGIWYLVSTVVI</sequence>
<reference evidence="2 3" key="1">
    <citation type="journal article" date="2012" name="J. Bacteriol.">
        <title>Genome sequence of the cycloprodigiosin-producing bacterial strain Pseudoalteromonas rubra ATCC 29570(T).</title>
        <authorList>
            <person name="Xie B.B."/>
            <person name="Shu Y.L."/>
            <person name="Qin Q.L."/>
            <person name="Rong J.C."/>
            <person name="Zhang X.Y."/>
            <person name="Chen X.L."/>
            <person name="Zhou B.C."/>
            <person name="Zhang Y.Z."/>
        </authorList>
    </citation>
    <scope>NUCLEOTIDE SEQUENCE [LARGE SCALE GENOMIC DNA]</scope>
    <source>
        <strain evidence="2 3">DSM 6842</strain>
    </source>
</reference>
<feature type="transmembrane region" description="Helical" evidence="1">
    <location>
        <begin position="20"/>
        <end position="39"/>
    </location>
</feature>
<accession>A0A8T0C7W1</accession>